<organism evidence="1 2">
    <name type="scientific">Candidatus Gemmiger excrementigallinarum</name>
    <dbReference type="NCBI Taxonomy" id="2838609"/>
    <lineage>
        <taxon>Bacteria</taxon>
        <taxon>Bacillati</taxon>
        <taxon>Bacillota</taxon>
        <taxon>Clostridia</taxon>
        <taxon>Eubacteriales</taxon>
        <taxon>Gemmiger</taxon>
    </lineage>
</organism>
<dbReference type="EMBL" id="DXBP01000047">
    <property type="protein sequence ID" value="HIZ42316.1"/>
    <property type="molecule type" value="Genomic_DNA"/>
</dbReference>
<name>A0A9D2ERT0_9FIRM</name>
<dbReference type="Proteomes" id="UP000824048">
    <property type="component" value="Unassembled WGS sequence"/>
</dbReference>
<evidence type="ECO:0000313" key="1">
    <source>
        <dbReference type="EMBL" id="HIZ42316.1"/>
    </source>
</evidence>
<reference evidence="1" key="2">
    <citation type="submission" date="2021-04" db="EMBL/GenBank/DDBJ databases">
        <authorList>
            <person name="Gilroy R."/>
        </authorList>
    </citation>
    <scope>NUCLEOTIDE SEQUENCE</scope>
    <source>
        <strain evidence="1">ChiSxjej1B13-11774</strain>
    </source>
</reference>
<gene>
    <name evidence="1" type="ORF">H9811_07115</name>
</gene>
<reference evidence="1" key="1">
    <citation type="journal article" date="2021" name="PeerJ">
        <title>Extensive microbial diversity within the chicken gut microbiome revealed by metagenomics and culture.</title>
        <authorList>
            <person name="Gilroy R."/>
            <person name="Ravi A."/>
            <person name="Getino M."/>
            <person name="Pursley I."/>
            <person name="Horton D.L."/>
            <person name="Alikhan N.F."/>
            <person name="Baker D."/>
            <person name="Gharbi K."/>
            <person name="Hall N."/>
            <person name="Watson M."/>
            <person name="Adriaenssens E.M."/>
            <person name="Foster-Nyarko E."/>
            <person name="Jarju S."/>
            <person name="Secka A."/>
            <person name="Antonio M."/>
            <person name="Oren A."/>
            <person name="Chaudhuri R.R."/>
            <person name="La Ragione R."/>
            <person name="Hildebrand F."/>
            <person name="Pallen M.J."/>
        </authorList>
    </citation>
    <scope>NUCLEOTIDE SEQUENCE</scope>
    <source>
        <strain evidence="1">ChiSxjej1B13-11774</strain>
    </source>
</reference>
<dbReference type="AlphaFoldDB" id="A0A9D2ERT0"/>
<sequence>MKQKMGWFLYAVVLAGVAVPLLWARGVFLPPGNDRSETVSFADDTAVSLTLAHGRFTASGENSSTWKSDPGWRVQDYLTMDIDRDGATELLLLVWRRGNYGPSRPFWVKRNNTAWSQHIFIYDRQNGTFAPQWMSSQLRPEVARWAVASTDELFILTPEGDKTLWQWGQWGLVRTDT</sequence>
<protein>
    <submittedName>
        <fullName evidence="1">Uncharacterized protein</fullName>
    </submittedName>
</protein>
<accession>A0A9D2ERT0</accession>
<evidence type="ECO:0000313" key="2">
    <source>
        <dbReference type="Proteomes" id="UP000824048"/>
    </source>
</evidence>
<comment type="caution">
    <text evidence="1">The sequence shown here is derived from an EMBL/GenBank/DDBJ whole genome shotgun (WGS) entry which is preliminary data.</text>
</comment>
<proteinExistence type="predicted"/>